<dbReference type="AlphaFoldDB" id="A0AAD8SQI7"/>
<dbReference type="SMART" id="SM00256">
    <property type="entry name" value="FBOX"/>
    <property type="match status" value="1"/>
</dbReference>
<sequence length="399" mass="44236">MAAADATATTPPAPPLPDDILVEIFLLLPTKSVLRFRAVCTPWRLLLSDPTFVREHHRRAPHAILLSNPIIDNGDAISALLFPYADQSTAAPLYCGTTCQQTSLHGCSDGLLLLSWSRFPVGEGDATGRNYYRYFLCNPATREMASLPADLDSEDFVCFVGFYRHEPTAEYRALGYNSRSPWSIGHRYEYLVAAPGQQSARKLEPTDVWTSADCINSRLDDRPVIHRGCLHWMSLFYSKGAVVFDTISEEFRPMRGPLDGDARMDRMIGRLVALDGTLGASVFVECEGLLKVWVLESYEEEAWAFRYSIDVGFLEPKGGSPRFTTLAHESVDGDAVILASDKKRCGVYSLRSGVVVSTSHESFHGDLEATIHVYQESLARVAPEGVGERHPPIGVNPWH</sequence>
<dbReference type="InterPro" id="IPR001810">
    <property type="entry name" value="F-box_dom"/>
</dbReference>
<dbReference type="PROSITE" id="PS50181">
    <property type="entry name" value="FBOX"/>
    <property type="match status" value="1"/>
</dbReference>
<dbReference type="Proteomes" id="UP001231189">
    <property type="component" value="Unassembled WGS sequence"/>
</dbReference>
<organism evidence="2 3">
    <name type="scientific">Lolium multiflorum</name>
    <name type="common">Italian ryegrass</name>
    <name type="synonym">Lolium perenne subsp. multiflorum</name>
    <dbReference type="NCBI Taxonomy" id="4521"/>
    <lineage>
        <taxon>Eukaryota</taxon>
        <taxon>Viridiplantae</taxon>
        <taxon>Streptophyta</taxon>
        <taxon>Embryophyta</taxon>
        <taxon>Tracheophyta</taxon>
        <taxon>Spermatophyta</taxon>
        <taxon>Magnoliopsida</taxon>
        <taxon>Liliopsida</taxon>
        <taxon>Poales</taxon>
        <taxon>Poaceae</taxon>
        <taxon>BOP clade</taxon>
        <taxon>Pooideae</taxon>
        <taxon>Poodae</taxon>
        <taxon>Poeae</taxon>
        <taxon>Poeae Chloroplast Group 2 (Poeae type)</taxon>
        <taxon>Loliodinae</taxon>
        <taxon>Loliinae</taxon>
        <taxon>Lolium</taxon>
    </lineage>
</organism>
<gene>
    <name evidence="2" type="ORF">QYE76_049662</name>
</gene>
<dbReference type="NCBIfam" id="TIGR01640">
    <property type="entry name" value="F_box_assoc_1"/>
    <property type="match status" value="1"/>
</dbReference>
<dbReference type="Pfam" id="PF08268">
    <property type="entry name" value="FBA_3"/>
    <property type="match status" value="1"/>
</dbReference>
<name>A0AAD8SQI7_LOLMU</name>
<dbReference type="EMBL" id="JAUUTY010000003">
    <property type="protein sequence ID" value="KAK1661503.1"/>
    <property type="molecule type" value="Genomic_DNA"/>
</dbReference>
<dbReference type="InterPro" id="IPR013187">
    <property type="entry name" value="F-box-assoc_dom_typ3"/>
</dbReference>
<evidence type="ECO:0000313" key="2">
    <source>
        <dbReference type="EMBL" id="KAK1661503.1"/>
    </source>
</evidence>
<evidence type="ECO:0000259" key="1">
    <source>
        <dbReference type="PROSITE" id="PS50181"/>
    </source>
</evidence>
<reference evidence="2" key="1">
    <citation type="submission" date="2023-07" db="EMBL/GenBank/DDBJ databases">
        <title>A chromosome-level genome assembly of Lolium multiflorum.</title>
        <authorList>
            <person name="Chen Y."/>
            <person name="Copetti D."/>
            <person name="Kolliker R."/>
            <person name="Studer B."/>
        </authorList>
    </citation>
    <scope>NUCLEOTIDE SEQUENCE</scope>
    <source>
        <strain evidence="2">02402/16</strain>
        <tissue evidence="2">Leaf</tissue>
    </source>
</reference>
<dbReference type="InterPro" id="IPR050233">
    <property type="entry name" value="A_thaliana_F-box"/>
</dbReference>
<proteinExistence type="predicted"/>
<dbReference type="PANTHER" id="PTHR47993:SF395">
    <property type="entry name" value="JACALIN-RELATED LECTIN 37-RELATED"/>
    <property type="match status" value="1"/>
</dbReference>
<evidence type="ECO:0000313" key="3">
    <source>
        <dbReference type="Proteomes" id="UP001231189"/>
    </source>
</evidence>
<dbReference type="SUPFAM" id="SSF81383">
    <property type="entry name" value="F-box domain"/>
    <property type="match status" value="1"/>
</dbReference>
<accession>A0AAD8SQI7</accession>
<dbReference type="InterPro" id="IPR036047">
    <property type="entry name" value="F-box-like_dom_sf"/>
</dbReference>
<keyword evidence="3" id="KW-1185">Reference proteome</keyword>
<dbReference type="Pfam" id="PF12937">
    <property type="entry name" value="F-box-like"/>
    <property type="match status" value="1"/>
</dbReference>
<protein>
    <recommendedName>
        <fullName evidence="1">F-box domain-containing protein</fullName>
    </recommendedName>
</protein>
<dbReference type="PANTHER" id="PTHR47993">
    <property type="entry name" value="OS09G0372900 PROTEIN-RELATED"/>
    <property type="match status" value="1"/>
</dbReference>
<comment type="caution">
    <text evidence="2">The sequence shown here is derived from an EMBL/GenBank/DDBJ whole genome shotgun (WGS) entry which is preliminary data.</text>
</comment>
<dbReference type="InterPro" id="IPR017451">
    <property type="entry name" value="F-box-assoc_interact_dom"/>
</dbReference>
<feature type="domain" description="F-box" evidence="1">
    <location>
        <begin position="10"/>
        <end position="56"/>
    </location>
</feature>
<dbReference type="Gene3D" id="1.20.1280.50">
    <property type="match status" value="1"/>
</dbReference>